<dbReference type="Pfam" id="PF02616">
    <property type="entry name" value="SMC_ScpA"/>
    <property type="match status" value="1"/>
</dbReference>
<dbReference type="STRING" id="1122195.SAMN02745164_01396"/>
<dbReference type="RefSeq" id="WP_072864855.1">
    <property type="nucleotide sequence ID" value="NZ_FQUI01000021.1"/>
</dbReference>
<keyword evidence="3" id="KW-1185">Reference proteome</keyword>
<dbReference type="PANTHER" id="PTHR33969">
    <property type="entry name" value="SEGREGATION AND CONDENSATION PROTEIN A"/>
    <property type="match status" value="1"/>
</dbReference>
<protein>
    <recommendedName>
        <fullName evidence="1">Segregation and condensation protein A</fullName>
    </recommendedName>
</protein>
<gene>
    <name evidence="2" type="ORF">SAMN02745164_01396</name>
</gene>
<dbReference type="InterPro" id="IPR003768">
    <property type="entry name" value="ScpA"/>
</dbReference>
<comment type="caution">
    <text evidence="2">The sequence shown here is derived from an EMBL/GenBank/DDBJ whole genome shotgun (WGS) entry which is preliminary data.</text>
</comment>
<evidence type="ECO:0000313" key="3">
    <source>
        <dbReference type="Proteomes" id="UP000184334"/>
    </source>
</evidence>
<evidence type="ECO:0000256" key="1">
    <source>
        <dbReference type="ARBA" id="ARBA00044777"/>
    </source>
</evidence>
<reference evidence="2" key="1">
    <citation type="submission" date="2016-11" db="EMBL/GenBank/DDBJ databases">
        <authorList>
            <person name="Varghese N."/>
            <person name="Submissions S."/>
        </authorList>
    </citation>
    <scope>NUCLEOTIDE SEQUENCE [LARGE SCALE GENOMIC DNA]</scope>
    <source>
        <strain evidence="2">DSM 16785</strain>
    </source>
</reference>
<dbReference type="Gene3D" id="6.10.250.2410">
    <property type="match status" value="1"/>
</dbReference>
<proteinExistence type="predicted"/>
<name>A0A1M4XCK1_MARH1</name>
<dbReference type="EMBL" id="FQUI01000021">
    <property type="protein sequence ID" value="SHE90952.1"/>
    <property type="molecule type" value="Genomic_DNA"/>
</dbReference>
<organism evidence="2 3">
    <name type="scientific">Marinitoga hydrogenitolerans (strain DSM 16785 / JCM 12826 / AT1271)</name>
    <dbReference type="NCBI Taxonomy" id="1122195"/>
    <lineage>
        <taxon>Bacteria</taxon>
        <taxon>Thermotogati</taxon>
        <taxon>Thermotogota</taxon>
        <taxon>Thermotogae</taxon>
        <taxon>Petrotogales</taxon>
        <taxon>Petrotogaceae</taxon>
        <taxon>Marinitoga</taxon>
    </lineage>
</organism>
<dbReference type="Proteomes" id="UP000184334">
    <property type="component" value="Unassembled WGS sequence"/>
</dbReference>
<dbReference type="OrthoDB" id="9793741at2"/>
<sequence length="225" mass="26617">MFSDLNIELDIFSGPFEVLVQLIKEKKIPVRLLSVSKIADIFNAYVEKNYDNLDDIGEFLRIASYLTLLKSKELLPSAEEDKEFTRERNTLYNIIEDYEKIKETMEKLQKDFGKNNFKKTVRIKASRFDKNKIHNQLELYMNDYLQIQQKLEILRESFTVEEAIEELKVKDKFTLKELYIISNKERLTFIVYFLASLVLVRNGLHYVNENYEFIKNAEEVAASAK</sequence>
<dbReference type="AlphaFoldDB" id="A0A1M4XCK1"/>
<accession>A0A1M4XCK1</accession>
<evidence type="ECO:0000313" key="2">
    <source>
        <dbReference type="EMBL" id="SHE90952.1"/>
    </source>
</evidence>
<dbReference type="PANTHER" id="PTHR33969:SF2">
    <property type="entry name" value="SEGREGATION AND CONDENSATION PROTEIN A"/>
    <property type="match status" value="1"/>
</dbReference>